<evidence type="ECO:0000313" key="1">
    <source>
        <dbReference type="EMBL" id="CAE2198110.1"/>
    </source>
</evidence>
<accession>A0A6V4MM37</accession>
<protein>
    <submittedName>
        <fullName evidence="1">Uncharacterized protein</fullName>
    </submittedName>
</protein>
<dbReference type="AlphaFoldDB" id="A0A6V4MM37"/>
<organism evidence="1">
    <name type="scientific">Prymnesium polylepis</name>
    <dbReference type="NCBI Taxonomy" id="72548"/>
    <lineage>
        <taxon>Eukaryota</taxon>
        <taxon>Haptista</taxon>
        <taxon>Haptophyta</taxon>
        <taxon>Prymnesiophyceae</taxon>
        <taxon>Prymnesiales</taxon>
        <taxon>Prymnesiaceae</taxon>
        <taxon>Prymnesium</taxon>
    </lineage>
</organism>
<dbReference type="EMBL" id="HBKO01007265">
    <property type="protein sequence ID" value="CAE2198110.1"/>
    <property type="molecule type" value="Transcribed_RNA"/>
</dbReference>
<name>A0A6V4MM37_9EUKA</name>
<gene>
    <name evidence="1" type="ORF">CPOL0286_LOCUS3464</name>
</gene>
<reference evidence="1" key="1">
    <citation type="submission" date="2021-01" db="EMBL/GenBank/DDBJ databases">
        <authorList>
            <person name="Corre E."/>
            <person name="Pelletier E."/>
            <person name="Niang G."/>
            <person name="Scheremetjew M."/>
            <person name="Finn R."/>
            <person name="Kale V."/>
            <person name="Holt S."/>
            <person name="Cochrane G."/>
            <person name="Meng A."/>
            <person name="Brown T."/>
            <person name="Cohen L."/>
        </authorList>
    </citation>
    <scope>NUCLEOTIDE SEQUENCE</scope>
    <source>
        <strain evidence="1">UIO037</strain>
    </source>
</reference>
<sequence>MSTAVLRRRLADLQTREAILRAEITSLHEQLSRGFGSGVERTDDEGEFNNVPQPVPKVDNVPLQVPKIDNVSQPVATAESSDVQQRPAAMQSGRAVLLRQILTDFFRRHAPENVSEVDNLIARVVADCLSERELFDHLEGKYSAKVDLDPHEERALSNMSQVGARKAGSFRQAWYHDVDSD</sequence>
<proteinExistence type="predicted"/>